<reference evidence="1" key="1">
    <citation type="journal article" date="2015" name="Nature">
        <title>Complex archaea that bridge the gap between prokaryotes and eukaryotes.</title>
        <authorList>
            <person name="Spang A."/>
            <person name="Saw J.H."/>
            <person name="Jorgensen S.L."/>
            <person name="Zaremba-Niedzwiedzka K."/>
            <person name="Martijn J."/>
            <person name="Lind A.E."/>
            <person name="van Eijk R."/>
            <person name="Schleper C."/>
            <person name="Guy L."/>
            <person name="Ettema T.J."/>
        </authorList>
    </citation>
    <scope>NUCLEOTIDE SEQUENCE</scope>
</reference>
<organism evidence="1">
    <name type="scientific">marine sediment metagenome</name>
    <dbReference type="NCBI Taxonomy" id="412755"/>
    <lineage>
        <taxon>unclassified sequences</taxon>
        <taxon>metagenomes</taxon>
        <taxon>ecological metagenomes</taxon>
    </lineage>
</organism>
<dbReference type="AlphaFoldDB" id="A0A0F9FHK4"/>
<sequence>MSKLKERVQKLEEKIINLEIIGEVYSPSWTWCGYTFKAKENEYYWNEFGVKDIADR</sequence>
<accession>A0A0F9FHK4</accession>
<comment type="caution">
    <text evidence="1">The sequence shown here is derived from an EMBL/GenBank/DDBJ whole genome shotgun (WGS) entry which is preliminary data.</text>
</comment>
<protein>
    <submittedName>
        <fullName evidence="1">Uncharacterized protein</fullName>
    </submittedName>
</protein>
<proteinExistence type="predicted"/>
<name>A0A0F9FHK4_9ZZZZ</name>
<evidence type="ECO:0000313" key="1">
    <source>
        <dbReference type="EMBL" id="KKL85864.1"/>
    </source>
</evidence>
<dbReference type="EMBL" id="LAZR01021280">
    <property type="protein sequence ID" value="KKL85864.1"/>
    <property type="molecule type" value="Genomic_DNA"/>
</dbReference>
<gene>
    <name evidence="1" type="ORF">LCGC14_1950470</name>
</gene>